<proteinExistence type="inferred from homology"/>
<evidence type="ECO:0000313" key="10">
    <source>
        <dbReference type="Proteomes" id="UP000010792"/>
    </source>
</evidence>
<dbReference type="PANTHER" id="PTHR33362">
    <property type="entry name" value="SIALIC ACID TRAP TRANSPORTER PERMEASE PROTEIN SIAT-RELATED"/>
    <property type="match status" value="1"/>
</dbReference>
<organism evidence="9 10">
    <name type="scientific">Pseudorhizobium banfieldiae</name>
    <dbReference type="NCBI Taxonomy" id="1125847"/>
    <lineage>
        <taxon>Bacteria</taxon>
        <taxon>Pseudomonadati</taxon>
        <taxon>Pseudomonadota</taxon>
        <taxon>Alphaproteobacteria</taxon>
        <taxon>Hyphomicrobiales</taxon>
        <taxon>Rhizobiaceae</taxon>
        <taxon>Rhizobium/Agrobacterium group</taxon>
        <taxon>Pseudorhizobium</taxon>
    </lineage>
</organism>
<dbReference type="OrthoDB" id="7374726at2"/>
<feature type="domain" description="TRAP C4-dicarboxylate transport system permease DctM subunit" evidence="8">
    <location>
        <begin position="8"/>
        <end position="417"/>
    </location>
</feature>
<accession>L0NMI6</accession>
<gene>
    <name evidence="9" type="ORF">NT26_p10282</name>
</gene>
<geneLocation type="plasmid" evidence="9 10">
    <name>NT26_p1</name>
</geneLocation>
<comment type="function">
    <text evidence="7">Part of the tripartite ATP-independent periplasmic (TRAP) transport system.</text>
</comment>
<dbReference type="AlphaFoldDB" id="L0NMI6"/>
<keyword evidence="7" id="KW-0813">Transport</keyword>
<comment type="caution">
    <text evidence="7">Lacks conserved residue(s) required for the propagation of feature annotation.</text>
</comment>
<dbReference type="NCBIfam" id="TIGR00786">
    <property type="entry name" value="dctM"/>
    <property type="match status" value="1"/>
</dbReference>
<dbReference type="PIRSF" id="PIRSF006066">
    <property type="entry name" value="HI0050"/>
    <property type="match status" value="1"/>
</dbReference>
<feature type="transmembrane region" description="Helical" evidence="7">
    <location>
        <begin position="54"/>
        <end position="79"/>
    </location>
</feature>
<feature type="transmembrane region" description="Helical" evidence="7">
    <location>
        <begin position="136"/>
        <end position="160"/>
    </location>
</feature>
<dbReference type="KEGG" id="rht:NT26_p10282"/>
<name>L0NMI6_9HYPH</name>
<protein>
    <recommendedName>
        <fullName evidence="7">TRAP transporter large permease protein</fullName>
    </recommendedName>
</protein>
<keyword evidence="10" id="KW-1185">Reference proteome</keyword>
<comment type="similarity">
    <text evidence="7">Belongs to the TRAP transporter large permease family.</text>
</comment>
<feature type="transmembrane region" description="Helical" evidence="7">
    <location>
        <begin position="315"/>
        <end position="344"/>
    </location>
</feature>
<dbReference type="RefSeq" id="WP_052642826.1">
    <property type="nucleotide sequence ID" value="NZ_FO082821.1"/>
</dbReference>
<feature type="transmembrane region" description="Helical" evidence="7">
    <location>
        <begin position="241"/>
        <end position="260"/>
    </location>
</feature>
<dbReference type="InterPro" id="IPR010656">
    <property type="entry name" value="DctM"/>
</dbReference>
<keyword evidence="2" id="KW-1003">Cell membrane</keyword>
<reference evidence="9 10" key="1">
    <citation type="journal article" date="2013" name="Genome Biol. Evol.">
        <title>Life in an arsenic-containing gold mine: genome and physiology of the autotrophic arsenite-oxidizing bacterium rhizobium sp. NT-26.</title>
        <authorList>
            <person name="Andres J."/>
            <person name="Arsene-Ploetze F."/>
            <person name="Barbe V."/>
            <person name="Brochier-Armanet C."/>
            <person name="Cleiss-Arnold J."/>
            <person name="Coppee J.Y."/>
            <person name="Dillies M.A."/>
            <person name="Geist"/>
            <person name="L"/>
            <person name="Joublin A."/>
            <person name="Koechler S."/>
            <person name="Lassalle F."/>
            <person name="Marchal M."/>
            <person name="Medigue C."/>
            <person name="Muller D."/>
            <person name="Nesme X."/>
            <person name="Plewniak F."/>
            <person name="Proux C."/>
            <person name="Ramirez-Bahena M.H."/>
            <person name="Schenowitz C."/>
            <person name="Sismeiro O."/>
            <person name="Vallenet D."/>
            <person name="Santini J.M."/>
            <person name="Bertin P.N."/>
        </authorList>
    </citation>
    <scope>NUCLEOTIDE SEQUENCE [LARGE SCALE GENOMIC DNA]</scope>
    <source>
        <strain evidence="9 10">NT-26</strain>
        <plasmid evidence="9 10">NT26_p1</plasmid>
    </source>
</reference>
<keyword evidence="9" id="KW-0614">Plasmid</keyword>
<dbReference type="Pfam" id="PF06808">
    <property type="entry name" value="DctM"/>
    <property type="match status" value="1"/>
</dbReference>
<evidence type="ECO:0000313" key="9">
    <source>
        <dbReference type="EMBL" id="CCF22303.1"/>
    </source>
</evidence>
<dbReference type="GO" id="GO:0022857">
    <property type="term" value="F:transmembrane transporter activity"/>
    <property type="evidence" value="ECO:0007669"/>
    <property type="project" value="UniProtKB-UniRule"/>
</dbReference>
<keyword evidence="6 7" id="KW-0472">Membrane</keyword>
<comment type="subcellular location">
    <subcellularLocation>
        <location evidence="1 7">Cell inner membrane</location>
        <topology evidence="1 7">Multi-pass membrane protein</topology>
    </subcellularLocation>
</comment>
<dbReference type="InterPro" id="IPR004681">
    <property type="entry name" value="TRAP_DctM"/>
</dbReference>
<keyword evidence="3 7" id="KW-0997">Cell inner membrane</keyword>
<feature type="transmembrane region" description="Helical" evidence="7">
    <location>
        <begin position="6"/>
        <end position="34"/>
    </location>
</feature>
<dbReference type="GO" id="GO:0005886">
    <property type="term" value="C:plasma membrane"/>
    <property type="evidence" value="ECO:0007669"/>
    <property type="project" value="UniProtKB-SubCell"/>
</dbReference>
<evidence type="ECO:0000256" key="2">
    <source>
        <dbReference type="ARBA" id="ARBA00022475"/>
    </source>
</evidence>
<dbReference type="EMBL" id="FO082821">
    <property type="protein sequence ID" value="CCF22303.1"/>
    <property type="molecule type" value="Genomic_DNA"/>
</dbReference>
<keyword evidence="4 7" id="KW-0812">Transmembrane</keyword>
<comment type="subunit">
    <text evidence="7">The complex comprises the extracytoplasmic solute receptor protein and the two transmembrane proteins.</text>
</comment>
<evidence type="ECO:0000256" key="1">
    <source>
        <dbReference type="ARBA" id="ARBA00004429"/>
    </source>
</evidence>
<evidence type="ECO:0000256" key="4">
    <source>
        <dbReference type="ARBA" id="ARBA00022692"/>
    </source>
</evidence>
<feature type="transmembrane region" description="Helical" evidence="7">
    <location>
        <begin position="215"/>
        <end position="235"/>
    </location>
</feature>
<evidence type="ECO:0000256" key="6">
    <source>
        <dbReference type="ARBA" id="ARBA00023136"/>
    </source>
</evidence>
<sequence length="422" mass="43544">MESTTLVFGALVVLLLLGVEILTVIGLGAVLLTLITDQFPLLNVSLTMFDSLNLFPLLALPLFVVTGDLIAAGGIAAQIMRFSQSLVGWVRGGLALTTIVASGIFAAISGSNAATVATVGKVVLPEMSKQAYDRNFAAATVAAGGVVGIIIPPSVAFVLYGVATGLSVTDLFIAGIIPGLLMVGVMCVVAYVISRKRKFGDRTQFSVKGVLSSAIETRYALGAIAIILVGIYSGMFTPTEAGAVAAVYCLFVAVAVTRKLKLRDVPAVLVSSSRICGLVVPIIAVAMVLSQNLTMLRIPDAVVSGMLGWSDDPTVVLIMIVALLLVAGSVMEAAPNILIFAPMLAPIARQLGIDPVHFGVIVVSTLAVGFITPPVGLNLFVASATSGAGFASVTRAAIPYVVALLLCCLVIAFIPWLSLAFV</sequence>
<dbReference type="Proteomes" id="UP000010792">
    <property type="component" value="Plasmid NT26_p1"/>
</dbReference>
<feature type="transmembrane region" description="Helical" evidence="7">
    <location>
        <begin position="172"/>
        <end position="194"/>
    </location>
</feature>
<evidence type="ECO:0000256" key="7">
    <source>
        <dbReference type="RuleBase" id="RU369079"/>
    </source>
</evidence>
<keyword evidence="5 7" id="KW-1133">Transmembrane helix</keyword>
<feature type="transmembrane region" description="Helical" evidence="7">
    <location>
        <begin position="397"/>
        <end position="421"/>
    </location>
</feature>
<feature type="transmembrane region" description="Helical" evidence="7">
    <location>
        <begin position="356"/>
        <end position="377"/>
    </location>
</feature>
<evidence type="ECO:0000256" key="3">
    <source>
        <dbReference type="ARBA" id="ARBA00022519"/>
    </source>
</evidence>
<dbReference type="PANTHER" id="PTHR33362:SF5">
    <property type="entry name" value="C4-DICARBOXYLATE TRAP TRANSPORTER LARGE PERMEASE PROTEIN DCTM"/>
    <property type="match status" value="1"/>
</dbReference>
<evidence type="ECO:0000256" key="5">
    <source>
        <dbReference type="ARBA" id="ARBA00022989"/>
    </source>
</evidence>
<evidence type="ECO:0000259" key="8">
    <source>
        <dbReference type="Pfam" id="PF06808"/>
    </source>
</evidence>
<feature type="transmembrane region" description="Helical" evidence="7">
    <location>
        <begin position="267"/>
        <end position="289"/>
    </location>
</feature>